<comment type="subcellular location">
    <subcellularLocation>
        <location evidence="1">Endoplasmic reticulum membrane</location>
        <topology evidence="1">Multi-pass membrane protein</topology>
    </subcellularLocation>
</comment>
<evidence type="ECO:0000256" key="3">
    <source>
        <dbReference type="ARBA" id="ARBA00022824"/>
    </source>
</evidence>
<evidence type="ECO:0000313" key="8">
    <source>
        <dbReference type="Proteomes" id="UP000092666"/>
    </source>
</evidence>
<organism evidence="7 8">
    <name type="scientific">Kwoniella heveanensis BCC8398</name>
    <dbReference type="NCBI Taxonomy" id="1296120"/>
    <lineage>
        <taxon>Eukaryota</taxon>
        <taxon>Fungi</taxon>
        <taxon>Dikarya</taxon>
        <taxon>Basidiomycota</taxon>
        <taxon>Agaricomycotina</taxon>
        <taxon>Tremellomycetes</taxon>
        <taxon>Tremellales</taxon>
        <taxon>Cryptococcaceae</taxon>
        <taxon>Kwoniella</taxon>
    </lineage>
</organism>
<accession>A0A1B9H0L0</accession>
<reference evidence="8" key="2">
    <citation type="submission" date="2013-12" db="EMBL/GenBank/DDBJ databases">
        <title>Evolution of pathogenesis and genome organization in the Tremellales.</title>
        <authorList>
            <person name="Cuomo C."/>
            <person name="Litvintseva A."/>
            <person name="Heitman J."/>
            <person name="Chen Y."/>
            <person name="Sun S."/>
            <person name="Springer D."/>
            <person name="Dromer F."/>
            <person name="Young S."/>
            <person name="Zeng Q."/>
            <person name="Chapman S."/>
            <person name="Gujja S."/>
            <person name="Saif S."/>
            <person name="Birren B."/>
        </authorList>
    </citation>
    <scope>NUCLEOTIDE SEQUENCE [LARGE SCALE GENOMIC DNA]</scope>
    <source>
        <strain evidence="8">BCC8398</strain>
    </source>
</reference>
<dbReference type="Pfam" id="PF11779">
    <property type="entry name" value="SPT_ssu-like"/>
    <property type="match status" value="1"/>
</dbReference>
<protein>
    <submittedName>
        <fullName evidence="7">Uncharacterized protein</fullName>
    </submittedName>
</protein>
<evidence type="ECO:0000256" key="4">
    <source>
        <dbReference type="ARBA" id="ARBA00022989"/>
    </source>
</evidence>
<dbReference type="OrthoDB" id="202672at2759"/>
<gene>
    <name evidence="7" type="ORF">I316_01419</name>
</gene>
<dbReference type="EMBL" id="KI669494">
    <property type="protein sequence ID" value="OCF36823.1"/>
    <property type="molecule type" value="Genomic_DNA"/>
</dbReference>
<keyword evidence="5 6" id="KW-0472">Membrane</keyword>
<name>A0A1B9H0L0_9TREE</name>
<sequence length="114" mass="13293">MPHYPPRPPPGIRRYIWDKRVLIESTFALSMMQPWEKLLIVGTLLITCLLFWVSVYTYYPSHLAYLSRRFAYYVYGDETADVRGMFWAWIKAQFVRAGEGVKGVVGGEKGRLEL</sequence>
<dbReference type="InterPro" id="IPR024512">
    <property type="entry name" value="Ser_palmitoyltrfase_ssu-like"/>
</dbReference>
<evidence type="ECO:0000256" key="5">
    <source>
        <dbReference type="ARBA" id="ARBA00023136"/>
    </source>
</evidence>
<dbReference type="AlphaFoldDB" id="A0A1B9H0L0"/>
<feature type="transmembrane region" description="Helical" evidence="6">
    <location>
        <begin position="38"/>
        <end position="59"/>
    </location>
</feature>
<keyword evidence="4 6" id="KW-1133">Transmembrane helix</keyword>
<keyword evidence="2 6" id="KW-0812">Transmembrane</keyword>
<dbReference type="STRING" id="1296120.A0A1B9H0L0"/>
<evidence type="ECO:0000256" key="6">
    <source>
        <dbReference type="SAM" id="Phobius"/>
    </source>
</evidence>
<evidence type="ECO:0000256" key="1">
    <source>
        <dbReference type="ARBA" id="ARBA00004477"/>
    </source>
</evidence>
<keyword evidence="8" id="KW-1185">Reference proteome</keyword>
<keyword evidence="3" id="KW-0256">Endoplasmic reticulum</keyword>
<proteinExistence type="predicted"/>
<dbReference type="GO" id="GO:0005789">
    <property type="term" value="C:endoplasmic reticulum membrane"/>
    <property type="evidence" value="ECO:0007669"/>
    <property type="project" value="UniProtKB-SubCell"/>
</dbReference>
<reference evidence="7 8" key="1">
    <citation type="submission" date="2013-07" db="EMBL/GenBank/DDBJ databases">
        <title>The Genome Sequence of Cryptococcus heveanensis BCC8398.</title>
        <authorList>
            <consortium name="The Broad Institute Genome Sequencing Platform"/>
            <person name="Cuomo C."/>
            <person name="Litvintseva A."/>
            <person name="Chen Y."/>
            <person name="Heitman J."/>
            <person name="Sun S."/>
            <person name="Springer D."/>
            <person name="Dromer F."/>
            <person name="Young S.K."/>
            <person name="Zeng Q."/>
            <person name="Gargeya S."/>
            <person name="Fitzgerald M."/>
            <person name="Abouelleil A."/>
            <person name="Alvarado L."/>
            <person name="Berlin A.M."/>
            <person name="Chapman S.B."/>
            <person name="Dewar J."/>
            <person name="Goldberg J."/>
            <person name="Griggs A."/>
            <person name="Gujja S."/>
            <person name="Hansen M."/>
            <person name="Howarth C."/>
            <person name="Imamovic A."/>
            <person name="Larimer J."/>
            <person name="McCowan C."/>
            <person name="Murphy C."/>
            <person name="Pearson M."/>
            <person name="Priest M."/>
            <person name="Roberts A."/>
            <person name="Saif S."/>
            <person name="Shea T."/>
            <person name="Sykes S."/>
            <person name="Wortman J."/>
            <person name="Nusbaum C."/>
            <person name="Birren B."/>
        </authorList>
    </citation>
    <scope>NUCLEOTIDE SEQUENCE [LARGE SCALE GENOMIC DNA]</scope>
    <source>
        <strain evidence="7 8">BCC8398</strain>
    </source>
</reference>
<evidence type="ECO:0000256" key="2">
    <source>
        <dbReference type="ARBA" id="ARBA00022692"/>
    </source>
</evidence>
<evidence type="ECO:0000313" key="7">
    <source>
        <dbReference type="EMBL" id="OCF36823.1"/>
    </source>
</evidence>
<dbReference type="Proteomes" id="UP000092666">
    <property type="component" value="Unassembled WGS sequence"/>
</dbReference>